<evidence type="ECO:0000256" key="10">
    <source>
        <dbReference type="ARBA" id="ARBA00023237"/>
    </source>
</evidence>
<evidence type="ECO:0000256" key="6">
    <source>
        <dbReference type="ARBA" id="ARBA00022729"/>
    </source>
</evidence>
<dbReference type="GO" id="GO:0046930">
    <property type="term" value="C:pore complex"/>
    <property type="evidence" value="ECO:0007669"/>
    <property type="project" value="UniProtKB-KW"/>
</dbReference>
<dbReference type="PANTHER" id="PTHR34501">
    <property type="entry name" value="PROTEIN YDDL-RELATED"/>
    <property type="match status" value="1"/>
</dbReference>
<dbReference type="GO" id="GO:0015288">
    <property type="term" value="F:porin activity"/>
    <property type="evidence" value="ECO:0007669"/>
    <property type="project" value="UniProtKB-KW"/>
</dbReference>
<keyword evidence="6 11" id="KW-0732">Signal</keyword>
<evidence type="ECO:0000259" key="12">
    <source>
        <dbReference type="Pfam" id="PF13609"/>
    </source>
</evidence>
<evidence type="ECO:0000256" key="5">
    <source>
        <dbReference type="ARBA" id="ARBA00022692"/>
    </source>
</evidence>
<dbReference type="GO" id="GO:0009279">
    <property type="term" value="C:cell outer membrane"/>
    <property type="evidence" value="ECO:0007669"/>
    <property type="project" value="UniProtKB-SubCell"/>
</dbReference>
<gene>
    <name evidence="13" type="ORF">AWB70_02439</name>
</gene>
<dbReference type="InterPro" id="IPR023614">
    <property type="entry name" value="Porin_dom_sf"/>
</dbReference>
<dbReference type="PANTHER" id="PTHR34501:SF9">
    <property type="entry name" value="MAJOR OUTER MEMBRANE PROTEIN P.IA"/>
    <property type="match status" value="1"/>
</dbReference>
<dbReference type="AlphaFoldDB" id="A0A158GSB4"/>
<dbReference type="PRINTS" id="PR00182">
    <property type="entry name" value="ECOLNEIPORIN"/>
</dbReference>
<evidence type="ECO:0000313" key="13">
    <source>
        <dbReference type="EMBL" id="SAL35054.1"/>
    </source>
</evidence>
<keyword evidence="14" id="KW-1185">Reference proteome</keyword>
<evidence type="ECO:0000256" key="3">
    <source>
        <dbReference type="ARBA" id="ARBA00022448"/>
    </source>
</evidence>
<feature type="chain" id="PRO_5011112245" evidence="11">
    <location>
        <begin position="22"/>
        <end position="394"/>
    </location>
</feature>
<dbReference type="InterPro" id="IPR033900">
    <property type="entry name" value="Gram_neg_porin_domain"/>
</dbReference>
<dbReference type="Pfam" id="PF13609">
    <property type="entry name" value="Porin_4"/>
    <property type="match status" value="1"/>
</dbReference>
<comment type="subcellular location">
    <subcellularLocation>
        <location evidence="1">Cell outer membrane</location>
        <topology evidence="1">Multi-pass membrane protein</topology>
    </subcellularLocation>
</comment>
<dbReference type="EMBL" id="FCNY02000005">
    <property type="protein sequence ID" value="SAL35054.1"/>
    <property type="molecule type" value="Genomic_DNA"/>
</dbReference>
<evidence type="ECO:0000256" key="11">
    <source>
        <dbReference type="SAM" id="SignalP"/>
    </source>
</evidence>
<evidence type="ECO:0000256" key="4">
    <source>
        <dbReference type="ARBA" id="ARBA00022452"/>
    </source>
</evidence>
<dbReference type="InterPro" id="IPR002299">
    <property type="entry name" value="Porin_Neis"/>
</dbReference>
<dbReference type="InterPro" id="IPR050298">
    <property type="entry name" value="Gram-neg_bact_OMP"/>
</dbReference>
<evidence type="ECO:0000256" key="9">
    <source>
        <dbReference type="ARBA" id="ARBA00023136"/>
    </source>
</evidence>
<feature type="domain" description="Porin" evidence="12">
    <location>
        <begin position="11"/>
        <end position="363"/>
    </location>
</feature>
<evidence type="ECO:0000256" key="2">
    <source>
        <dbReference type="ARBA" id="ARBA00011233"/>
    </source>
</evidence>
<comment type="subunit">
    <text evidence="2">Homotrimer.</text>
</comment>
<keyword evidence="3" id="KW-0813">Transport</keyword>
<dbReference type="Proteomes" id="UP000054740">
    <property type="component" value="Unassembled WGS sequence"/>
</dbReference>
<name>A0A158GSB4_CABCO</name>
<dbReference type="GO" id="GO:0034220">
    <property type="term" value="P:monoatomic ion transmembrane transport"/>
    <property type="evidence" value="ECO:0007669"/>
    <property type="project" value="InterPro"/>
</dbReference>
<dbReference type="SUPFAM" id="SSF56935">
    <property type="entry name" value="Porins"/>
    <property type="match status" value="1"/>
</dbReference>
<proteinExistence type="predicted"/>
<organism evidence="13 14">
    <name type="scientific">Caballeronia cordobensis</name>
    <name type="common">Burkholderia cordobensis</name>
    <dbReference type="NCBI Taxonomy" id="1353886"/>
    <lineage>
        <taxon>Bacteria</taxon>
        <taxon>Pseudomonadati</taxon>
        <taxon>Pseudomonadota</taxon>
        <taxon>Betaproteobacteria</taxon>
        <taxon>Burkholderiales</taxon>
        <taxon>Burkholderiaceae</taxon>
        <taxon>Caballeronia</taxon>
    </lineage>
</organism>
<dbReference type="CDD" id="cd00342">
    <property type="entry name" value="gram_neg_porins"/>
    <property type="match status" value="1"/>
</dbReference>
<dbReference type="RefSeq" id="WP_075644277.1">
    <property type="nucleotide sequence ID" value="NZ_FCNY02000005.1"/>
</dbReference>
<dbReference type="InterPro" id="IPR001702">
    <property type="entry name" value="Porin_Gram-ve"/>
</dbReference>
<keyword evidence="7" id="KW-0406">Ion transport</keyword>
<feature type="signal peptide" evidence="11">
    <location>
        <begin position="1"/>
        <end position="21"/>
    </location>
</feature>
<sequence length="394" mass="41841">MKKAHCCVMLASLGAAAGVHAQSSLTLYGIVDEALAYVSNEAPAAGKPGHRNFKTLTGGLSGDRWGFKGDEDLGAGVHAIFTLENGFSGYTGAAAQGGRLFGRQSFVGLASKTFGTFTMGRQYDFGYDFLAPFMSWTQFTGPFGAHVGDNDNFYQTIRSNNSVKYQTPTWYGFTAGALYGFSNQAAGPDGRGFANNRDYSIGIAFANGPVRMAANYLRMDHPSSASTTNPDGAVGQYTLGGSSIFYNTSPVSRQAVISAGGAYNIAPVTVAFIFSDTKLDYVDGSRLHLNNYEVNAKVMIGPAWLVGLGYIYTDGSANGGMSIKPFATGNSPAWHQIDFGVEYLLSKRTTLHFATVAQFATRDATVAAINYDGAVSGSNSYKQIGVVVGLRQTF</sequence>
<keyword evidence="10" id="KW-0998">Cell outer membrane</keyword>
<evidence type="ECO:0000256" key="1">
    <source>
        <dbReference type="ARBA" id="ARBA00004571"/>
    </source>
</evidence>
<evidence type="ECO:0000256" key="8">
    <source>
        <dbReference type="ARBA" id="ARBA00023114"/>
    </source>
</evidence>
<keyword evidence="8" id="KW-0626">Porin</keyword>
<keyword evidence="5" id="KW-0812">Transmembrane</keyword>
<keyword evidence="9" id="KW-0472">Membrane</keyword>
<evidence type="ECO:0000313" key="14">
    <source>
        <dbReference type="Proteomes" id="UP000054740"/>
    </source>
</evidence>
<dbReference type="PRINTS" id="PR00184">
    <property type="entry name" value="NEISSPPORIN"/>
</dbReference>
<keyword evidence="4" id="KW-1134">Transmembrane beta strand</keyword>
<accession>A0A158GSB4</accession>
<dbReference type="Gene3D" id="2.40.160.10">
    <property type="entry name" value="Porin"/>
    <property type="match status" value="1"/>
</dbReference>
<evidence type="ECO:0000256" key="7">
    <source>
        <dbReference type="ARBA" id="ARBA00023065"/>
    </source>
</evidence>
<reference evidence="14" key="1">
    <citation type="submission" date="2016-01" db="EMBL/GenBank/DDBJ databases">
        <authorList>
            <person name="Peeters C."/>
        </authorList>
    </citation>
    <scope>NUCLEOTIDE SEQUENCE [LARGE SCALE GENOMIC DNA]</scope>
</reference>
<protein>
    <submittedName>
        <fullName evidence="13">Porin</fullName>
    </submittedName>
</protein>